<keyword evidence="2" id="KW-1185">Reference proteome</keyword>
<evidence type="ECO:0000313" key="2">
    <source>
        <dbReference type="Proteomes" id="UP000054742"/>
    </source>
</evidence>
<evidence type="ECO:0008006" key="3">
    <source>
        <dbReference type="Google" id="ProtNLM"/>
    </source>
</evidence>
<accession>A0A0W0SSW5</accession>
<evidence type="ECO:0000313" key="1">
    <source>
        <dbReference type="EMBL" id="KTC86459.1"/>
    </source>
</evidence>
<gene>
    <name evidence="1" type="ORF">Lbru_0400</name>
</gene>
<comment type="caution">
    <text evidence="1">The sequence shown here is derived from an EMBL/GenBank/DDBJ whole genome shotgun (WGS) entry which is preliminary data.</text>
</comment>
<dbReference type="RefSeq" id="WP_058440511.1">
    <property type="nucleotide sequence ID" value="NZ_CAAAHU010000015.1"/>
</dbReference>
<reference evidence="1 2" key="1">
    <citation type="submission" date="2015-11" db="EMBL/GenBank/DDBJ databases">
        <title>Genomic analysis of 38 Legionella species identifies large and diverse effector repertoires.</title>
        <authorList>
            <person name="Burstein D."/>
            <person name="Amaro F."/>
            <person name="Zusman T."/>
            <person name="Lifshitz Z."/>
            <person name="Cohen O."/>
            <person name="Gilbert J.A."/>
            <person name="Pupko T."/>
            <person name="Shuman H.A."/>
            <person name="Segal G."/>
        </authorList>
    </citation>
    <scope>NUCLEOTIDE SEQUENCE [LARGE SCALE GENOMIC DNA]</scope>
    <source>
        <strain evidence="1 2">ATCC 43878</strain>
    </source>
</reference>
<organism evidence="1 2">
    <name type="scientific">Legionella brunensis</name>
    <dbReference type="NCBI Taxonomy" id="29422"/>
    <lineage>
        <taxon>Bacteria</taxon>
        <taxon>Pseudomonadati</taxon>
        <taxon>Pseudomonadota</taxon>
        <taxon>Gammaproteobacteria</taxon>
        <taxon>Legionellales</taxon>
        <taxon>Legionellaceae</taxon>
        <taxon>Legionella</taxon>
    </lineage>
</organism>
<protein>
    <recommendedName>
        <fullName evidence="3">LepB N-terminal domain-containing protein</fullName>
    </recommendedName>
</protein>
<dbReference type="EMBL" id="LNXV01000004">
    <property type="protein sequence ID" value="KTC86459.1"/>
    <property type="molecule type" value="Genomic_DNA"/>
</dbReference>
<name>A0A0W0SSW5_9GAMM</name>
<dbReference type="Proteomes" id="UP000054742">
    <property type="component" value="Unassembled WGS sequence"/>
</dbReference>
<dbReference type="PATRIC" id="fig|29422.6.peg.419"/>
<dbReference type="AlphaFoldDB" id="A0A0W0SSW5"/>
<dbReference type="OrthoDB" id="5654335at2"/>
<sequence length="570" mass="64688">MKLITEFDLENTQDTGGKTGSIRVQEESTELFYQLKPSILDNSIIRQQKAANTDRENFGEVIAAFIGIEILGEDCVPKICLVYDSKRKRVLIASQYMTGDKVIGLDEYVKNELDIALAKGNKHYTFIASQYSQIDKGQIALDGVKIRKLKKSLAEAIAFSAISGDHDINPGNMLVITRYGTSWIARIDFGHAFNDLLNASKFNGGQLEDKANPVLDFFNRPKIAGVGGAISKLHRDYPGIILSQEMVDALRKMAFDYEKNVSRGIKAAKKEFNCLLQTLRTEEDEENIEHVKRSLLAIYENIGGEKLDETAKIEQVFNAVFSKYEEFVKKNCENAILVSNVLQLQVYIDDALKNNKILPPDFFTLLKEKKFPMKDGKIQWVRTDDTPPFTGKLDAYIVHRVIQLSQENGQKNASQLFFNYKTLNTSLHQEEKNYLFSDSDSYSAKNIKFFAPVKSSKIHEEIKINSKLLISELDSYIKQRVLRADKLSLFATHKKEDKINAVHTFINALDGYYYEGSLREHLTALTDGKVADIVSKFLPNVPGSKAEKVKLIIDHLETRKIWSSYGEEFR</sequence>
<proteinExistence type="predicted"/>